<feature type="transmembrane region" description="Helical" evidence="1">
    <location>
        <begin position="69"/>
        <end position="88"/>
    </location>
</feature>
<gene>
    <name evidence="2" type="ORF">AS033_13910</name>
    <name evidence="3" type="ORF">RSA11_14895</name>
</gene>
<proteinExistence type="predicted"/>
<protein>
    <submittedName>
        <fullName evidence="2">Metal-dependent hydrolase</fullName>
    </submittedName>
</protein>
<feature type="transmembrane region" description="Helical" evidence="1">
    <location>
        <begin position="151"/>
        <end position="173"/>
    </location>
</feature>
<keyword evidence="1" id="KW-0812">Transmembrane</keyword>
<dbReference type="InterPro" id="IPR053170">
    <property type="entry name" value="Transcription_regulator"/>
</dbReference>
<dbReference type="AlphaFoldDB" id="A0A0V8GDH3"/>
<evidence type="ECO:0000256" key="1">
    <source>
        <dbReference type="SAM" id="Phobius"/>
    </source>
</evidence>
<keyword evidence="1" id="KW-0472">Membrane</keyword>
<organism evidence="2 4">
    <name type="scientific">Exiguobacterium indicum</name>
    <dbReference type="NCBI Taxonomy" id="296995"/>
    <lineage>
        <taxon>Bacteria</taxon>
        <taxon>Bacillati</taxon>
        <taxon>Bacillota</taxon>
        <taxon>Bacilli</taxon>
        <taxon>Bacillales</taxon>
        <taxon>Bacillales Family XII. Incertae Sedis</taxon>
        <taxon>Exiguobacterium</taxon>
    </lineage>
</organism>
<dbReference type="GO" id="GO:0016787">
    <property type="term" value="F:hydrolase activity"/>
    <property type="evidence" value="ECO:0007669"/>
    <property type="project" value="UniProtKB-KW"/>
</dbReference>
<sequence>MDTGTHIGMGLCLAAISTLHPDVAASTTMFAAVTTTALVGSHAPDFDTVFKFKGNSAYLRQHRGKSHGLIALLAWPLLLSIVIGTLFGVPPTSLWLMAQIAVALHVFVDLFNAYGTQALHPFKQSWIGWGVINTFDPYLFTMYYAAFGIWLLTRATIVIFPILIAIVIIYYAVQFKLRNDALATAARYYRGAHKLFISPGMKWDEWHVAARLRDEYSVVKINSGTVVECGNFRIKDEPHGDALYEIVKQNADLQAFLEFSKIHTYTVSRKDGIVEYRFTNLRYFTKEVYPFVAVVRIDAATQEIVSSYTGWVFSERTLQKKLFIPAL</sequence>
<dbReference type="InterPro" id="IPR007404">
    <property type="entry name" value="YdjM-like"/>
</dbReference>
<dbReference type="Pfam" id="PF04307">
    <property type="entry name" value="YdjM"/>
    <property type="match status" value="1"/>
</dbReference>
<keyword evidence="1" id="KW-1133">Transmembrane helix</keyword>
<evidence type="ECO:0000313" key="4">
    <source>
        <dbReference type="Proteomes" id="UP000053797"/>
    </source>
</evidence>
<dbReference type="PANTHER" id="PTHR40031">
    <property type="entry name" value="HYPOTHETICAL MEMBRANE SPANNING PROTEIN"/>
    <property type="match status" value="1"/>
</dbReference>
<feature type="transmembrane region" description="Helical" evidence="1">
    <location>
        <begin position="126"/>
        <end position="145"/>
    </location>
</feature>
<reference evidence="3 5" key="2">
    <citation type="journal article" date="2016" name="Front. Microbiol.">
        <title>Genomic Resource of Rice Seed Associated Bacteria.</title>
        <authorList>
            <person name="Midha S."/>
            <person name="Bansal K."/>
            <person name="Sharma S."/>
            <person name="Kumar N."/>
            <person name="Patil P.P."/>
            <person name="Chaudhry V."/>
            <person name="Patil P.B."/>
        </authorList>
    </citation>
    <scope>NUCLEOTIDE SEQUENCE [LARGE SCALE GENOMIC DNA]</scope>
    <source>
        <strain evidence="3 5">RSA11</strain>
    </source>
</reference>
<evidence type="ECO:0000313" key="3">
    <source>
        <dbReference type="EMBL" id="KTR25507.1"/>
    </source>
</evidence>
<reference evidence="2 4" key="1">
    <citation type="journal article" date="2015" name="Int. J. Syst. Evol. Microbiol.">
        <title>Exiguobacterium enclense sp. nov., isolated from sediment.</title>
        <authorList>
            <person name="Dastager S.G."/>
            <person name="Mawlankar R."/>
            <person name="Sonalkar V.V."/>
            <person name="Thorat M.N."/>
            <person name="Mual P."/>
            <person name="Verma A."/>
            <person name="Krishnamurthi S."/>
            <person name="Tang S.K."/>
            <person name="Li W.J."/>
        </authorList>
    </citation>
    <scope>NUCLEOTIDE SEQUENCE [LARGE SCALE GENOMIC DNA]</scope>
    <source>
        <strain evidence="2 4">NIO-1109</strain>
    </source>
</reference>
<evidence type="ECO:0000313" key="2">
    <source>
        <dbReference type="EMBL" id="KSU48226.1"/>
    </source>
</evidence>
<comment type="caution">
    <text evidence="2">The sequence shown here is derived from an EMBL/GenBank/DDBJ whole genome shotgun (WGS) entry which is preliminary data.</text>
</comment>
<accession>A0A0V8GDH3</accession>
<dbReference type="Proteomes" id="UP000053797">
    <property type="component" value="Unassembled WGS sequence"/>
</dbReference>
<dbReference type="EMBL" id="LNQL01000005">
    <property type="protein sequence ID" value="KSU48226.1"/>
    <property type="molecule type" value="Genomic_DNA"/>
</dbReference>
<feature type="transmembrane region" description="Helical" evidence="1">
    <location>
        <begin position="94"/>
        <end position="114"/>
    </location>
</feature>
<name>A0A0V8GDH3_9BACL</name>
<dbReference type="Proteomes" id="UP000072605">
    <property type="component" value="Unassembled WGS sequence"/>
</dbReference>
<keyword evidence="2" id="KW-0378">Hydrolase</keyword>
<evidence type="ECO:0000313" key="5">
    <source>
        <dbReference type="Proteomes" id="UP000072605"/>
    </source>
</evidence>
<dbReference type="RefSeq" id="WP_058265791.1">
    <property type="nucleotide sequence ID" value="NZ_FMYN01000005.1"/>
</dbReference>
<dbReference type="OrthoDB" id="110250at2"/>
<dbReference type="PANTHER" id="PTHR40031:SF1">
    <property type="entry name" value="MEMBRANE-BOUND METAL-DEPENDENT HYDROLASE"/>
    <property type="match status" value="1"/>
</dbReference>
<dbReference type="EMBL" id="LDQV01000036">
    <property type="protein sequence ID" value="KTR25507.1"/>
    <property type="molecule type" value="Genomic_DNA"/>
</dbReference>